<keyword evidence="7 9" id="KW-1133">Transmembrane helix</keyword>
<evidence type="ECO:0000256" key="9">
    <source>
        <dbReference type="RuleBase" id="RU363064"/>
    </source>
</evidence>
<proteinExistence type="inferred from homology"/>
<name>A0A096B2P6_FLAPL</name>
<feature type="transmembrane region" description="Helical" evidence="9">
    <location>
        <begin position="333"/>
        <end position="355"/>
    </location>
</feature>
<keyword evidence="8 9" id="KW-0472">Membrane</keyword>
<dbReference type="GO" id="GO:0005283">
    <property type="term" value="F:amino acid:sodium symporter activity"/>
    <property type="evidence" value="ECO:0007669"/>
    <property type="project" value="InterPro"/>
</dbReference>
<dbReference type="Proteomes" id="UP000029585">
    <property type="component" value="Unassembled WGS sequence"/>
</dbReference>
<dbReference type="InterPro" id="IPR001463">
    <property type="entry name" value="Na/Ala_symport"/>
</dbReference>
<dbReference type="GO" id="GO:0005886">
    <property type="term" value="C:plasma membrane"/>
    <property type="evidence" value="ECO:0007669"/>
    <property type="project" value="UniProtKB-SubCell"/>
</dbReference>
<evidence type="ECO:0000313" key="11">
    <source>
        <dbReference type="Proteomes" id="UP000029585"/>
    </source>
</evidence>
<keyword evidence="3 9" id="KW-0813">Transport</keyword>
<dbReference type="GeneID" id="63973730"/>
<feature type="transmembrane region" description="Helical" evidence="9">
    <location>
        <begin position="431"/>
        <end position="451"/>
    </location>
</feature>
<dbReference type="PATRIC" id="fig|742738.3.peg.3905"/>
<evidence type="ECO:0000256" key="1">
    <source>
        <dbReference type="ARBA" id="ARBA00004651"/>
    </source>
</evidence>
<sequence>MAFAERLGNFIWNPWLLGLFLLSGLYFSVRTGFFQLFHVRLWLKTTLGSLLRPKRRREGGGLTQLQALSTALASTIGTGSIAGVATAIFYGGPGAVFWMWVSAFLGMMTGCVEKTLAVRYREKSRDGGWQGGPMCYMERGVGSRTLAALFSLCCVAASLGGGNVVQANSIAASLEAAFGWDRLAVGLVVAVLTGLVILGGIGRIGRVSETLVPCMALLFIGGGVMVLICHRAAIPEALERIVTGAVTPKAALGGGIGYGMAAAMRYGVARGVFTNEAGMGSSAIAHAASNVQEPAEQGMWGIFEVFIATLSVCSITALVILTSGVYQENAALLAIQSGTVTSAMVGAPLSAAAFSTVFGRFGVVFVAVCLLLFAFTSLLGSSYYGERGLQYLTGTDRWRWPYRAAFLLAVVAGSVGDVAVVWQLADIFNGLMALPNLCALLLLSPEALGLLNGWMTVRTDGAAHRGRSRRAGR</sequence>
<comment type="caution">
    <text evidence="10">The sequence shown here is derived from an EMBL/GenBank/DDBJ whole genome shotgun (WGS) entry which is preliminary data.</text>
</comment>
<feature type="transmembrane region" description="Helical" evidence="9">
    <location>
        <begin position="214"/>
        <end position="234"/>
    </location>
</feature>
<dbReference type="HOGENOM" id="CLU_024867_0_1_9"/>
<evidence type="ECO:0000256" key="2">
    <source>
        <dbReference type="ARBA" id="ARBA00009261"/>
    </source>
</evidence>
<dbReference type="EMBL" id="ADLO01000114">
    <property type="protein sequence ID" value="KGF53285.1"/>
    <property type="molecule type" value="Genomic_DNA"/>
</dbReference>
<comment type="similarity">
    <text evidence="2 9">Belongs to the alanine or glycine:cation symporter (AGCS) (TC 2.A.25) family.</text>
</comment>
<feature type="transmembrane region" description="Helical" evidence="9">
    <location>
        <begin position="361"/>
        <end position="384"/>
    </location>
</feature>
<comment type="subcellular location">
    <subcellularLocation>
        <location evidence="1 9">Cell membrane</location>
        <topology evidence="1 9">Multi-pass membrane protein</topology>
    </subcellularLocation>
</comment>
<evidence type="ECO:0000256" key="8">
    <source>
        <dbReference type="ARBA" id="ARBA00023136"/>
    </source>
</evidence>
<evidence type="ECO:0000256" key="7">
    <source>
        <dbReference type="ARBA" id="ARBA00022989"/>
    </source>
</evidence>
<feature type="transmembrane region" description="Helical" evidence="9">
    <location>
        <begin position="405"/>
        <end position="425"/>
    </location>
</feature>
<evidence type="ECO:0000313" key="10">
    <source>
        <dbReference type="EMBL" id="KGF53285.1"/>
    </source>
</evidence>
<feature type="transmembrane region" description="Helical" evidence="9">
    <location>
        <begin position="183"/>
        <end position="202"/>
    </location>
</feature>
<evidence type="ECO:0000256" key="6">
    <source>
        <dbReference type="ARBA" id="ARBA00022847"/>
    </source>
</evidence>
<dbReference type="PANTHER" id="PTHR30330">
    <property type="entry name" value="AGSS FAMILY TRANSPORTER, SODIUM-ALANINE"/>
    <property type="match status" value="1"/>
</dbReference>
<dbReference type="PRINTS" id="PR00175">
    <property type="entry name" value="NAALASMPORT"/>
</dbReference>
<evidence type="ECO:0000256" key="3">
    <source>
        <dbReference type="ARBA" id="ARBA00022448"/>
    </source>
</evidence>
<organism evidence="10 11">
    <name type="scientific">Flavonifractor plautii 1_3_50AFAA</name>
    <dbReference type="NCBI Taxonomy" id="742738"/>
    <lineage>
        <taxon>Bacteria</taxon>
        <taxon>Bacillati</taxon>
        <taxon>Bacillota</taxon>
        <taxon>Clostridia</taxon>
        <taxon>Eubacteriales</taxon>
        <taxon>Oscillospiraceae</taxon>
        <taxon>Flavonifractor</taxon>
    </lineage>
</organism>
<dbReference type="eggNOG" id="COG1115">
    <property type="taxonomic scope" value="Bacteria"/>
</dbReference>
<dbReference type="Pfam" id="PF01235">
    <property type="entry name" value="Na_Ala_symp"/>
    <property type="match status" value="1"/>
</dbReference>
<protein>
    <recommendedName>
        <fullName evidence="12">Amino acid carrier protein</fullName>
    </recommendedName>
</protein>
<dbReference type="FunFam" id="1.20.1740.10:FF:000004">
    <property type="entry name" value="Sodium:alanine symporter family protein"/>
    <property type="match status" value="1"/>
</dbReference>
<feature type="transmembrane region" description="Helical" evidence="9">
    <location>
        <begin position="15"/>
        <end position="43"/>
    </location>
</feature>
<feature type="transmembrane region" description="Helical" evidence="9">
    <location>
        <begin position="146"/>
        <end position="171"/>
    </location>
</feature>
<evidence type="ECO:0000256" key="5">
    <source>
        <dbReference type="ARBA" id="ARBA00022692"/>
    </source>
</evidence>
<evidence type="ECO:0000256" key="4">
    <source>
        <dbReference type="ARBA" id="ARBA00022475"/>
    </source>
</evidence>
<dbReference type="AlphaFoldDB" id="A0A096B2P6"/>
<accession>A0A096B2P6</accession>
<evidence type="ECO:0008006" key="12">
    <source>
        <dbReference type="Google" id="ProtNLM"/>
    </source>
</evidence>
<keyword evidence="6 9" id="KW-0769">Symport</keyword>
<dbReference type="RefSeq" id="WP_007490968.1">
    <property type="nucleotide sequence ID" value="NZ_KN174167.1"/>
</dbReference>
<dbReference type="Gene3D" id="1.20.1740.10">
    <property type="entry name" value="Amino acid/polyamine transporter I"/>
    <property type="match status" value="1"/>
</dbReference>
<keyword evidence="4 9" id="KW-1003">Cell membrane</keyword>
<reference evidence="10 11" key="1">
    <citation type="submission" date="2011-08" db="EMBL/GenBank/DDBJ databases">
        <title>The Genome Sequence of Clostridium orbiscindens 1_3_50AFAA.</title>
        <authorList>
            <consortium name="The Broad Institute Genome Sequencing Platform"/>
            <person name="Earl A."/>
            <person name="Ward D."/>
            <person name="Feldgarden M."/>
            <person name="Gevers D."/>
            <person name="Daigneault M."/>
            <person name="Strauss J."/>
            <person name="Allen-Vercoe E."/>
            <person name="Young S.K."/>
            <person name="Zeng Q."/>
            <person name="Gargeya S."/>
            <person name="Fitzgerald M."/>
            <person name="Haas B."/>
            <person name="Abouelleil A."/>
            <person name="Alvarado L."/>
            <person name="Arachchi H.M."/>
            <person name="Berlin A."/>
            <person name="Brown A."/>
            <person name="Chapman S.B."/>
            <person name="Chen Z."/>
            <person name="Dunbar C."/>
            <person name="Freedman E."/>
            <person name="Gearin G."/>
            <person name="Gellesch M."/>
            <person name="Goldberg J."/>
            <person name="Griggs A."/>
            <person name="Gujja S."/>
            <person name="Heiman D."/>
            <person name="Howarth C."/>
            <person name="Larson L."/>
            <person name="Lui A."/>
            <person name="MacDonald P.J.P."/>
            <person name="Montmayeur A."/>
            <person name="Murphy C."/>
            <person name="Neiman D."/>
            <person name="Pearson M."/>
            <person name="Priest M."/>
            <person name="Roberts A."/>
            <person name="Saif S."/>
            <person name="Shea T."/>
            <person name="Shenoy N."/>
            <person name="Sisk P."/>
            <person name="Stolte C."/>
            <person name="Sykes S."/>
            <person name="Wortman J."/>
            <person name="Nusbaum C."/>
            <person name="Birren B."/>
        </authorList>
    </citation>
    <scope>NUCLEOTIDE SEQUENCE [LARGE SCALE GENOMIC DNA]</scope>
    <source>
        <strain evidence="10 11">1_3_50AFAA</strain>
    </source>
</reference>
<dbReference type="PANTHER" id="PTHR30330:SF3">
    <property type="entry name" value="TRANSCRIPTIONAL REGULATOR, LRP FAMILY"/>
    <property type="match status" value="1"/>
</dbReference>
<keyword evidence="5 9" id="KW-0812">Transmembrane</keyword>
<dbReference type="NCBIfam" id="TIGR00835">
    <property type="entry name" value="agcS"/>
    <property type="match status" value="1"/>
</dbReference>
<feature type="transmembrane region" description="Helical" evidence="9">
    <location>
        <begin position="64"/>
        <end position="90"/>
    </location>
</feature>
<keyword evidence="11" id="KW-1185">Reference proteome</keyword>
<dbReference type="PROSITE" id="PS00873">
    <property type="entry name" value="NA_ALANINE_SYMP"/>
    <property type="match status" value="1"/>
</dbReference>
<feature type="transmembrane region" description="Helical" evidence="9">
    <location>
        <begin position="299"/>
        <end position="321"/>
    </location>
</feature>
<gene>
    <name evidence="10" type="ORF">HMPREF9460_03794</name>
</gene>